<evidence type="ECO:0000259" key="1">
    <source>
        <dbReference type="Pfam" id="PF12680"/>
    </source>
</evidence>
<protein>
    <submittedName>
        <fullName evidence="2">SnoaL-like domain-containing protein</fullName>
    </submittedName>
</protein>
<dbReference type="AlphaFoldDB" id="A0A1H6N7L5"/>
<dbReference type="OrthoDB" id="1115105at2"/>
<dbReference type="SUPFAM" id="SSF54427">
    <property type="entry name" value="NTF2-like"/>
    <property type="match status" value="1"/>
</dbReference>
<gene>
    <name evidence="2" type="ORF">SAMN05660691_03738</name>
</gene>
<dbReference type="EMBL" id="FNXF01000020">
    <property type="protein sequence ID" value="SEI10826.1"/>
    <property type="molecule type" value="Genomic_DNA"/>
</dbReference>
<dbReference type="InterPro" id="IPR037401">
    <property type="entry name" value="SnoaL-like"/>
</dbReference>
<reference evidence="3" key="1">
    <citation type="submission" date="2016-10" db="EMBL/GenBank/DDBJ databases">
        <authorList>
            <person name="Varghese N."/>
            <person name="Submissions S."/>
        </authorList>
    </citation>
    <scope>NUCLEOTIDE SEQUENCE [LARGE SCALE GENOMIC DNA]</scope>
    <source>
        <strain evidence="3">DSM 17616</strain>
    </source>
</reference>
<dbReference type="Gene3D" id="3.10.450.50">
    <property type="match status" value="1"/>
</dbReference>
<proteinExistence type="predicted"/>
<sequence>MNTAAAPRIEQFLAFYNGLSSQNMQKLPQLYHADVSFIDPVHELHGRTALTEYFDHAYARLLHCEFTGLQQMEQGEHGFLSWQMQFSHPAIGKGKTIIVHGCSVLRWQDGLIIYHRDYYDLNEMVYRHLPVIGWLTGKVKQRMANGQ</sequence>
<organism evidence="2 3">
    <name type="scientific">Rheinheimera pacifica</name>
    <dbReference type="NCBI Taxonomy" id="173990"/>
    <lineage>
        <taxon>Bacteria</taxon>
        <taxon>Pseudomonadati</taxon>
        <taxon>Pseudomonadota</taxon>
        <taxon>Gammaproteobacteria</taxon>
        <taxon>Chromatiales</taxon>
        <taxon>Chromatiaceae</taxon>
        <taxon>Rheinheimera</taxon>
    </lineage>
</organism>
<dbReference type="STRING" id="173990.SAMN05660691_03738"/>
<feature type="domain" description="SnoaL-like" evidence="1">
    <location>
        <begin position="14"/>
        <end position="115"/>
    </location>
</feature>
<dbReference type="Pfam" id="PF12680">
    <property type="entry name" value="SnoaL_2"/>
    <property type="match status" value="1"/>
</dbReference>
<evidence type="ECO:0000313" key="3">
    <source>
        <dbReference type="Proteomes" id="UP000199371"/>
    </source>
</evidence>
<evidence type="ECO:0000313" key="2">
    <source>
        <dbReference type="EMBL" id="SEI10826.1"/>
    </source>
</evidence>
<name>A0A1H6N7L5_9GAMM</name>
<keyword evidence="3" id="KW-1185">Reference proteome</keyword>
<dbReference type="Proteomes" id="UP000199371">
    <property type="component" value="Unassembled WGS sequence"/>
</dbReference>
<dbReference type="RefSeq" id="WP_092796517.1">
    <property type="nucleotide sequence ID" value="NZ_FNXF01000020.1"/>
</dbReference>
<accession>A0A1H6N7L5</accession>
<dbReference type="InterPro" id="IPR032710">
    <property type="entry name" value="NTF2-like_dom_sf"/>
</dbReference>